<dbReference type="SMART" id="SM00387">
    <property type="entry name" value="HATPase_c"/>
    <property type="match status" value="1"/>
</dbReference>
<dbReference type="PRINTS" id="PR00344">
    <property type="entry name" value="BCTRLSENSOR"/>
</dbReference>
<sequence length="529" mass="57840">MRSRSESAPDWCRCSPMMRGTAVKTVTDQAERSAALEELYRFTMRINRQIPFVADAGGAVLCIDPLWGEWAGAAPSEALGFGFLHYIHHDDRSMVKVAWIDAMAHADAFLLDHRARMADGSYRWFRCASEKYQLPGEPLRWRGLLTDIDELCRARTAAQDSEARFRTAAFATRDVIWDLDLATSTVTFSECLATALGYDASHTSAASWWRKQVHPDDIDRVTQAFRACPPGERWICDYRMRRADGSYMPMQARAFILRDAHGRPVRVTGALTDLTEERATKRRIERLQSEMADSSRSGAAAAFAMLSHELNQPPTALANFVRGARRLLEQDDPTARDRVLMAMDAAAASASDAGAIVHRLSDLVSHGEGRLSAQNLWEAANDARALTCLDTAGGGVRIEIAGDLGDLEVIGDRLQIRQVFLNLFRNAVEALIDTPDPRVSVSVAPAGEFVRVAVIDNGPGFGANKPEALFAPFTTTKANGVGLGLSICQMIIEANGGEIRAEPHPVGGAAFYFTVPQTEGRSDADASIG</sequence>
<evidence type="ECO:0000256" key="2">
    <source>
        <dbReference type="ARBA" id="ARBA00012438"/>
    </source>
</evidence>
<evidence type="ECO:0000259" key="7">
    <source>
        <dbReference type="PROSITE" id="PS50113"/>
    </source>
</evidence>
<keyword evidence="3" id="KW-0597">Phosphoprotein</keyword>
<dbReference type="AlphaFoldDB" id="A0A502FZZ7"/>
<keyword evidence="4" id="KW-0808">Transferase</keyword>
<dbReference type="EMBL" id="RCZC01000002">
    <property type="protein sequence ID" value="TPG54870.1"/>
    <property type="molecule type" value="Genomic_DNA"/>
</dbReference>
<feature type="domain" description="PAC" evidence="7">
    <location>
        <begin position="234"/>
        <end position="286"/>
    </location>
</feature>
<accession>A0A502FZZ7</accession>
<proteinExistence type="predicted"/>
<dbReference type="Pfam" id="PF08447">
    <property type="entry name" value="PAS_3"/>
    <property type="match status" value="2"/>
</dbReference>
<dbReference type="SUPFAM" id="SSF55874">
    <property type="entry name" value="ATPase domain of HSP90 chaperone/DNA topoisomerase II/histidine kinase"/>
    <property type="match status" value="1"/>
</dbReference>
<dbReference type="EC" id="2.7.13.3" evidence="2"/>
<dbReference type="InterPro" id="IPR005467">
    <property type="entry name" value="His_kinase_dom"/>
</dbReference>
<dbReference type="PANTHER" id="PTHR43304">
    <property type="entry name" value="PHYTOCHROME-LIKE PROTEIN CPH1"/>
    <property type="match status" value="1"/>
</dbReference>
<dbReference type="SUPFAM" id="SSF55785">
    <property type="entry name" value="PYP-like sensor domain (PAS domain)"/>
    <property type="match status" value="2"/>
</dbReference>
<protein>
    <recommendedName>
        <fullName evidence="2">histidine kinase</fullName>
        <ecNumber evidence="2">2.7.13.3</ecNumber>
    </recommendedName>
</protein>
<evidence type="ECO:0000256" key="1">
    <source>
        <dbReference type="ARBA" id="ARBA00000085"/>
    </source>
</evidence>
<dbReference type="Gene3D" id="1.10.287.130">
    <property type="match status" value="1"/>
</dbReference>
<evidence type="ECO:0000313" key="9">
    <source>
        <dbReference type="Proteomes" id="UP000319931"/>
    </source>
</evidence>
<dbReference type="GO" id="GO:0004673">
    <property type="term" value="F:protein histidine kinase activity"/>
    <property type="evidence" value="ECO:0007669"/>
    <property type="project" value="UniProtKB-EC"/>
</dbReference>
<organism evidence="8 9">
    <name type="scientific">Sphingomonas glacialis</name>
    <dbReference type="NCBI Taxonomy" id="658225"/>
    <lineage>
        <taxon>Bacteria</taxon>
        <taxon>Pseudomonadati</taxon>
        <taxon>Pseudomonadota</taxon>
        <taxon>Alphaproteobacteria</taxon>
        <taxon>Sphingomonadales</taxon>
        <taxon>Sphingomonadaceae</taxon>
        <taxon>Sphingomonas</taxon>
    </lineage>
</organism>
<gene>
    <name evidence="8" type="ORF">EAH76_09705</name>
</gene>
<dbReference type="PROSITE" id="PS50109">
    <property type="entry name" value="HIS_KIN"/>
    <property type="match status" value="1"/>
</dbReference>
<dbReference type="Gene3D" id="3.30.450.20">
    <property type="entry name" value="PAS domain"/>
    <property type="match status" value="2"/>
</dbReference>
<dbReference type="PROSITE" id="PS50113">
    <property type="entry name" value="PAC"/>
    <property type="match status" value="1"/>
</dbReference>
<comment type="catalytic activity">
    <reaction evidence="1">
        <text>ATP + protein L-histidine = ADP + protein N-phospho-L-histidine.</text>
        <dbReference type="EC" id="2.7.13.3"/>
    </reaction>
</comment>
<dbReference type="InterPro" id="IPR001610">
    <property type="entry name" value="PAC"/>
</dbReference>
<dbReference type="InterPro" id="IPR036890">
    <property type="entry name" value="HATPase_C_sf"/>
</dbReference>
<keyword evidence="9" id="KW-1185">Reference proteome</keyword>
<dbReference type="Gene3D" id="3.30.565.10">
    <property type="entry name" value="Histidine kinase-like ATPase, C-terminal domain"/>
    <property type="match status" value="1"/>
</dbReference>
<dbReference type="CDD" id="cd00130">
    <property type="entry name" value="PAS"/>
    <property type="match status" value="2"/>
</dbReference>
<dbReference type="Proteomes" id="UP000319931">
    <property type="component" value="Unassembled WGS sequence"/>
</dbReference>
<comment type="caution">
    <text evidence="8">The sequence shown here is derived from an EMBL/GenBank/DDBJ whole genome shotgun (WGS) entry which is preliminary data.</text>
</comment>
<dbReference type="InterPro" id="IPR035965">
    <property type="entry name" value="PAS-like_dom_sf"/>
</dbReference>
<dbReference type="OrthoDB" id="9789238at2"/>
<dbReference type="InterPro" id="IPR000014">
    <property type="entry name" value="PAS"/>
</dbReference>
<dbReference type="InterPro" id="IPR003594">
    <property type="entry name" value="HATPase_dom"/>
</dbReference>
<keyword evidence="5" id="KW-0418">Kinase</keyword>
<dbReference type="InterPro" id="IPR013655">
    <property type="entry name" value="PAS_fold_3"/>
</dbReference>
<dbReference type="InterPro" id="IPR052162">
    <property type="entry name" value="Sensor_kinase/Photoreceptor"/>
</dbReference>
<evidence type="ECO:0000313" key="8">
    <source>
        <dbReference type="EMBL" id="TPG54870.1"/>
    </source>
</evidence>
<dbReference type="PANTHER" id="PTHR43304:SF1">
    <property type="entry name" value="PAC DOMAIN-CONTAINING PROTEIN"/>
    <property type="match status" value="1"/>
</dbReference>
<feature type="domain" description="Histidine kinase" evidence="6">
    <location>
        <begin position="305"/>
        <end position="519"/>
    </location>
</feature>
<evidence type="ECO:0000256" key="3">
    <source>
        <dbReference type="ARBA" id="ARBA00022553"/>
    </source>
</evidence>
<evidence type="ECO:0000259" key="6">
    <source>
        <dbReference type="PROSITE" id="PS50109"/>
    </source>
</evidence>
<dbReference type="InterPro" id="IPR004358">
    <property type="entry name" value="Sig_transdc_His_kin-like_C"/>
</dbReference>
<dbReference type="NCBIfam" id="TIGR00229">
    <property type="entry name" value="sensory_box"/>
    <property type="match status" value="1"/>
</dbReference>
<name>A0A502FZZ7_9SPHN</name>
<dbReference type="SMART" id="SM00086">
    <property type="entry name" value="PAC"/>
    <property type="match status" value="2"/>
</dbReference>
<evidence type="ECO:0000256" key="5">
    <source>
        <dbReference type="ARBA" id="ARBA00022777"/>
    </source>
</evidence>
<evidence type="ECO:0000256" key="4">
    <source>
        <dbReference type="ARBA" id="ARBA00022679"/>
    </source>
</evidence>
<reference evidence="8 9" key="1">
    <citation type="journal article" date="2019" name="Environ. Microbiol.">
        <title>Species interactions and distinct microbial communities in high Arctic permafrost affected cryosols are associated with the CH4 and CO2 gas fluxes.</title>
        <authorList>
            <person name="Altshuler I."/>
            <person name="Hamel J."/>
            <person name="Turney S."/>
            <person name="Magnuson E."/>
            <person name="Levesque R."/>
            <person name="Greer C."/>
            <person name="Whyte L.G."/>
        </authorList>
    </citation>
    <scope>NUCLEOTIDE SEQUENCE [LARGE SCALE GENOMIC DNA]</scope>
    <source>
        <strain evidence="8 9">E6.1</strain>
    </source>
</reference>
<dbReference type="InterPro" id="IPR000700">
    <property type="entry name" value="PAS-assoc_C"/>
</dbReference>
<dbReference type="Pfam" id="PF02518">
    <property type="entry name" value="HATPase_c"/>
    <property type="match status" value="1"/>
</dbReference>